<dbReference type="GO" id="GO:0006357">
    <property type="term" value="P:regulation of transcription by RNA polymerase II"/>
    <property type="evidence" value="ECO:0007669"/>
    <property type="project" value="TreeGrafter"/>
</dbReference>
<feature type="compositionally biased region" description="Polar residues" evidence="1">
    <location>
        <begin position="1448"/>
        <end position="1460"/>
    </location>
</feature>
<feature type="compositionally biased region" description="Pro residues" evidence="1">
    <location>
        <begin position="416"/>
        <end position="434"/>
    </location>
</feature>
<dbReference type="SUPFAM" id="SSF46689">
    <property type="entry name" value="Homeodomain-like"/>
    <property type="match status" value="1"/>
</dbReference>
<feature type="compositionally biased region" description="Polar residues" evidence="1">
    <location>
        <begin position="1826"/>
        <end position="1844"/>
    </location>
</feature>
<feature type="region of interest" description="Disordered" evidence="1">
    <location>
        <begin position="1"/>
        <end position="785"/>
    </location>
</feature>
<proteinExistence type="predicted"/>
<dbReference type="GO" id="GO:0034967">
    <property type="term" value="C:Set3 complex"/>
    <property type="evidence" value="ECO:0007669"/>
    <property type="project" value="TreeGrafter"/>
</dbReference>
<feature type="compositionally biased region" description="Basic and acidic residues" evidence="1">
    <location>
        <begin position="448"/>
        <end position="457"/>
    </location>
</feature>
<accession>A0AAN6LUF8</accession>
<dbReference type="Pfam" id="PF00249">
    <property type="entry name" value="Myb_DNA-binding"/>
    <property type="match status" value="1"/>
</dbReference>
<feature type="compositionally biased region" description="Basic and acidic residues" evidence="1">
    <location>
        <begin position="711"/>
        <end position="724"/>
    </location>
</feature>
<dbReference type="InterPro" id="IPR009057">
    <property type="entry name" value="Homeodomain-like_sf"/>
</dbReference>
<feature type="region of interest" description="Disordered" evidence="1">
    <location>
        <begin position="970"/>
        <end position="1015"/>
    </location>
</feature>
<feature type="compositionally biased region" description="Polar residues" evidence="1">
    <location>
        <begin position="1976"/>
        <end position="1989"/>
    </location>
</feature>
<feature type="compositionally biased region" description="Polar residues" evidence="1">
    <location>
        <begin position="1636"/>
        <end position="1652"/>
    </location>
</feature>
<feature type="region of interest" description="Disordered" evidence="1">
    <location>
        <begin position="1156"/>
        <end position="1263"/>
    </location>
</feature>
<feature type="compositionally biased region" description="Polar residues" evidence="1">
    <location>
        <begin position="1529"/>
        <end position="1551"/>
    </location>
</feature>
<feature type="compositionally biased region" description="Low complexity" evidence="1">
    <location>
        <begin position="1693"/>
        <end position="1705"/>
    </location>
</feature>
<feature type="compositionally biased region" description="Low complexity" evidence="1">
    <location>
        <begin position="100"/>
        <end position="116"/>
    </location>
</feature>
<dbReference type="PANTHER" id="PTHR13992">
    <property type="entry name" value="NUCLEAR RECEPTOR CO-REPRESSOR RELATED NCOR"/>
    <property type="match status" value="1"/>
</dbReference>
<feature type="compositionally biased region" description="Basic and acidic residues" evidence="1">
    <location>
        <begin position="1384"/>
        <end position="1397"/>
    </location>
</feature>
<feature type="compositionally biased region" description="Basic and acidic residues" evidence="1">
    <location>
        <begin position="1999"/>
        <end position="2038"/>
    </location>
</feature>
<feature type="compositionally biased region" description="Polar residues" evidence="1">
    <location>
        <begin position="1660"/>
        <end position="1671"/>
    </location>
</feature>
<feature type="compositionally biased region" description="Basic and acidic residues" evidence="1">
    <location>
        <begin position="1518"/>
        <end position="1527"/>
    </location>
</feature>
<feature type="region of interest" description="Disordered" evidence="1">
    <location>
        <begin position="1384"/>
        <end position="2200"/>
    </location>
</feature>
<evidence type="ECO:0000259" key="2">
    <source>
        <dbReference type="PROSITE" id="PS50090"/>
    </source>
</evidence>
<name>A0AAN6LUF8_9PLEO</name>
<evidence type="ECO:0000256" key="1">
    <source>
        <dbReference type="SAM" id="MobiDB-lite"/>
    </source>
</evidence>
<feature type="compositionally biased region" description="Pro residues" evidence="1">
    <location>
        <begin position="1461"/>
        <end position="1470"/>
    </location>
</feature>
<feature type="compositionally biased region" description="Low complexity" evidence="1">
    <location>
        <begin position="304"/>
        <end position="313"/>
    </location>
</feature>
<keyword evidence="4" id="KW-1185">Reference proteome</keyword>
<feature type="region of interest" description="Disordered" evidence="1">
    <location>
        <begin position="831"/>
        <end position="920"/>
    </location>
</feature>
<feature type="compositionally biased region" description="Polar residues" evidence="1">
    <location>
        <begin position="1876"/>
        <end position="1889"/>
    </location>
</feature>
<sequence>MSSSRYPDSRYVRDRSPFRDRRQSTYGSTYPPRVSDSGPRSNADAIPFPPRDTPRGPKSLVDAPRGPPTGGPSGPPSAPRDGRGRGFAGRGEAPSLRDAPPLSSVPHPHPPHNSWRASDRDRDRDFDRDRRDRRPSPPPRRSPVRDSRDNRDFPPRDLDIARARRNSRDGPPSAGSTYSDPPLNTGSSYRGSGFGRGRGGRDFHPEGRGRGRPMYPDDRDRHHDARDRMPDRSYRPRSRSRDPVRRDRDPRDERDRDFDRRERDDRRFVPREYDSYIGPAGAKPGPRALDTHRGSTTLDLRHLPGTPTGAAPHPAHHSPADRHGPPVDSYSRRPSVANEALGNKDTRREPGRDDLLLAGRAEASRERYAPRASSPPAAVPAFGSNVWRNPLLDSKPSVVSQPPKPAPPTSSALPQAAPPVTVPPPPPPTAPKPSVPTGLSTAPPTGPKADRPSERQSTEVQPQSQGLNQALDIKTGASEQSRVEPRQSLAPSTHSNNGLPASSSEVKPSVPASHNSSAPVISPPVGPAATSRAPPTGPQAALRANVSPSFPRPARLPYPSNPRDPSPSAGQPSIASRSGSGSGATMMLSNTSPKTLPANIPTGPKADRGNPMGARPPMYPPPDRSGFQPNRMSMNGPPKSMQWVRPGLNMNNRPSVPTKREFPVDDRDRSFGTAPKAPRLEATGSAPESQRAEHAKSESPLLARPAADMDGYNRRASGDYRTADFPKPFPIETRRPSNVSMTDPPSAVEKPPRSAASSAPEVLQDSDDDLDLDEDDFAESEAKYNRDKALLESKRIDLSASHLRATTPLQEIILLSNLTVDHLPQEKVTAVEEGPPLVHSPKMSPVAPHESAMNELPTPKEEETEDIDMEYKEDEDEQQLAPATRALRLRRGTGEEHEEAPDLSSLPFLGSGPPTPVSELEAPRVSDTVMLAIRDKLRKSIEPELDTEKLLEEYAATYRNWRMHVHELDTAKDTDSSERPASVEPNVRVTTPGIDASTMGPILDSSAPTTGRRGHASRWATEFDLELAMQESLRTAELEREQHEKEPKRLWADPEKEADVPVELSDYELQRRRFIDTNFQREPGQGIFAFHYEPPEDDFTEDEHRIMVQQYRDQYAKKWGKLAEILYKEAGSSRTYKDCINHYYATKWHREYKGKVRRGRGVPRKKGLGRNRGAIANMERPDPAGEEGLAPALTETGRPRRSAAPTFGAETDLETATSTPASGRVRRQTDTDGTQEKVGRRGKTAKEKGGRKAKAQPIAAAPAGSPIKVDRKTLGVKMEDDFGKIGEMPLPIQPGIQEEPMILQTEPQYHPILGMTDRPRLQPSSARPGPSSYWSVTEQTDFQKNVAHFGTDWAAIATHMGTKTQTMVKNQYLRLVEGGAKDLERAAEEADERRNRGVDPGMPPVPTPAPKRRYESTQVTVPRTLAPTPEAQPGYTMSVPKGSPPAPSSSVRFPNLGQTPQPKPMVPGPPYSMQDSSLVSIPQPQQSPPTHTIRPPLHHLPQMESRRPGPRAGFFSDEPQRSMEHRPPSQASNVPPSSRSVQTHGQTQMHAQASLFRPPFQEREPPRAESQQDRYQPQHSRHMSGEVHHVRPFGSGAVPSRPGTGAGSPENRSLQYQHRHQSSLIETAVPPPVSMSPAQHTPQPRASHTSTPVKEESRQHSVSHLQPQSQPAMHMPTHHVYNMPSVQPPPISAPSASSASSAPSAPSAPKPAPEPRKSNLMSLLNDDQPEEPKKKKPAEQNVPSHTPTPQQQSSIAPPPVSAPPHQRRDPYVEAPTQPSYGRLQYAQQPGMAQMPVRQVVDLTREQASAGRSPREEWQRQYPGHSQAPQGPSTNSPHAGISQPNYGDRQAFLGNHRSLLAQHNQPRHNPSPPPHAFSNSPHMHSRTPSLSGPPVQQPRHGMNAPAASHLAQAPPVSSQILQPNPYAQVDPPSGPQPSGSVGMRPSPHLHTSHVGGQRDVHSRNEHSQAHNAGMAYSNPQTPSEQHSGPQHSRGPSMADQFRRDPRDVHHDFDPRTGDRDMSREIQHRADALLREREPMMSRSVGPPPSHQDPRYQPSQQDRPFGGPQRSHTPLSRSDHGPPPLQHPPRSSLGDSHSIYGGHPRAEERFRDPFARENDRLREEHAQREEFFAGHRDRERREREFHELRERDAQMQRERMMGRGPQQEQRRTPGPGPGPQQQGPGGMDWANAVPRGHGEWRR</sequence>
<evidence type="ECO:0000313" key="3">
    <source>
        <dbReference type="EMBL" id="KAK3202435.1"/>
    </source>
</evidence>
<dbReference type="EMBL" id="WVTA01000014">
    <property type="protein sequence ID" value="KAK3202435.1"/>
    <property type="molecule type" value="Genomic_DNA"/>
</dbReference>
<feature type="compositionally biased region" description="Basic and acidic residues" evidence="1">
    <location>
        <begin position="1955"/>
        <end position="1967"/>
    </location>
</feature>
<feature type="compositionally biased region" description="Polar residues" evidence="1">
    <location>
        <begin position="489"/>
        <end position="519"/>
    </location>
</feature>
<feature type="compositionally biased region" description="Acidic residues" evidence="1">
    <location>
        <begin position="862"/>
        <end position="878"/>
    </location>
</feature>
<feature type="compositionally biased region" description="Basic and acidic residues" evidence="1">
    <location>
        <begin position="199"/>
        <end position="274"/>
    </location>
</feature>
<dbReference type="InterPro" id="IPR001005">
    <property type="entry name" value="SANT/Myb"/>
</dbReference>
<comment type="caution">
    <text evidence="3">The sequence shown here is derived from an EMBL/GenBank/DDBJ whole genome shotgun (WGS) entry which is preliminary data.</text>
</comment>
<dbReference type="SMART" id="SM00717">
    <property type="entry name" value="SANT"/>
    <property type="match status" value="2"/>
</dbReference>
<feature type="compositionally biased region" description="Basic and acidic residues" evidence="1">
    <location>
        <begin position="1227"/>
        <end position="1250"/>
    </location>
</feature>
<dbReference type="InterPro" id="IPR051571">
    <property type="entry name" value="N-CoR_corepressor"/>
</dbReference>
<protein>
    <recommendedName>
        <fullName evidence="2">Myb-like domain-containing protein</fullName>
    </recommendedName>
</protein>
<dbReference type="PANTHER" id="PTHR13992:SF39">
    <property type="entry name" value="SMRTER, ISOFORM G"/>
    <property type="match status" value="1"/>
</dbReference>
<dbReference type="CDD" id="cd00167">
    <property type="entry name" value="SANT"/>
    <property type="match status" value="1"/>
</dbReference>
<feature type="compositionally biased region" description="Low complexity" evidence="1">
    <location>
        <begin position="370"/>
        <end position="381"/>
    </location>
</feature>
<feature type="compositionally biased region" description="Basic and acidic residues" evidence="1">
    <location>
        <begin position="658"/>
        <end position="670"/>
    </location>
</feature>
<feature type="compositionally biased region" description="Basic residues" evidence="1">
    <location>
        <begin position="1156"/>
        <end position="1169"/>
    </location>
</feature>
<feature type="compositionally biased region" description="Basic and acidic residues" evidence="1">
    <location>
        <begin position="2102"/>
        <end position="2159"/>
    </location>
</feature>
<evidence type="ECO:0000313" key="4">
    <source>
        <dbReference type="Proteomes" id="UP001280581"/>
    </source>
</evidence>
<feature type="compositionally biased region" description="Polar residues" evidence="1">
    <location>
        <begin position="458"/>
        <end position="468"/>
    </location>
</feature>
<feature type="compositionally biased region" description="Basic and acidic residues" evidence="1">
    <location>
        <begin position="117"/>
        <end position="135"/>
    </location>
</feature>
<feature type="compositionally biased region" description="Basic and acidic residues" evidence="1">
    <location>
        <begin position="143"/>
        <end position="168"/>
    </location>
</feature>
<feature type="compositionally biased region" description="Basic and acidic residues" evidence="1">
    <location>
        <begin position="342"/>
        <end position="355"/>
    </location>
</feature>
<dbReference type="PROSITE" id="PS50090">
    <property type="entry name" value="MYB_LIKE"/>
    <property type="match status" value="1"/>
</dbReference>
<organism evidence="3 4">
    <name type="scientific">Pseudopithomyces chartarum</name>
    <dbReference type="NCBI Taxonomy" id="1892770"/>
    <lineage>
        <taxon>Eukaryota</taxon>
        <taxon>Fungi</taxon>
        <taxon>Dikarya</taxon>
        <taxon>Ascomycota</taxon>
        <taxon>Pezizomycotina</taxon>
        <taxon>Dothideomycetes</taxon>
        <taxon>Pleosporomycetidae</taxon>
        <taxon>Pleosporales</taxon>
        <taxon>Massarineae</taxon>
        <taxon>Didymosphaeriaceae</taxon>
        <taxon>Pseudopithomyces</taxon>
    </lineage>
</organism>
<feature type="compositionally biased region" description="Pro residues" evidence="1">
    <location>
        <begin position="550"/>
        <end position="565"/>
    </location>
</feature>
<feature type="compositionally biased region" description="Basic and acidic residues" evidence="1">
    <location>
        <begin position="7"/>
        <end position="23"/>
    </location>
</feature>
<feature type="compositionally biased region" description="Acidic residues" evidence="1">
    <location>
        <begin position="764"/>
        <end position="779"/>
    </location>
</feature>
<dbReference type="Gene3D" id="1.10.10.60">
    <property type="entry name" value="Homeodomain-like"/>
    <property type="match status" value="2"/>
</dbReference>
<feature type="compositionally biased region" description="Polar residues" evidence="1">
    <location>
        <begin position="1473"/>
        <end position="1490"/>
    </location>
</feature>
<feature type="compositionally biased region" description="Polar residues" evidence="1">
    <location>
        <begin position="568"/>
        <end position="577"/>
    </location>
</feature>
<feature type="compositionally biased region" description="Basic and acidic residues" evidence="1">
    <location>
        <begin position="1560"/>
        <end position="1572"/>
    </location>
</feature>
<feature type="compositionally biased region" description="Polar residues" evidence="1">
    <location>
        <begin position="174"/>
        <end position="185"/>
    </location>
</feature>
<dbReference type="Proteomes" id="UP001280581">
    <property type="component" value="Unassembled WGS sequence"/>
</dbReference>
<gene>
    <name evidence="3" type="ORF">GRF29_161g1158226</name>
</gene>
<reference evidence="3 4" key="1">
    <citation type="submission" date="2021-02" db="EMBL/GenBank/DDBJ databases">
        <title>Genome assembly of Pseudopithomyces chartarum.</title>
        <authorList>
            <person name="Jauregui R."/>
            <person name="Singh J."/>
            <person name="Voisey C."/>
        </authorList>
    </citation>
    <scope>NUCLEOTIDE SEQUENCE [LARGE SCALE GENOMIC DNA]</scope>
    <source>
        <strain evidence="3 4">AGR01</strain>
    </source>
</reference>
<feature type="domain" description="Myb-like" evidence="2">
    <location>
        <begin position="1334"/>
        <end position="1376"/>
    </location>
</feature>
<feature type="compositionally biased region" description="Pro residues" evidence="1">
    <location>
        <begin position="65"/>
        <end position="78"/>
    </location>
</feature>